<keyword evidence="4" id="KW-1133">Transmembrane helix</keyword>
<sequence>MSETEQGRNDRARMGMDEVTEPALPGGDLGKNEAILTRHRREAMRGIPLAVITWALFFVLVFLARRYRLLNLSQEAQDVFMSLAIAWTIAQYVYFRTSLCQRMMWSFGSADRGFVLGHGLLALGFVWWDGFSLFGVMLMTLLVPTTTAFLGLGAGFGSTLFVGAIVQAIVWVTYQLAPGEGKVDGLLFALFWCAWLVSWLIGAITNGNAQSKKRLIAAMLRAQRDNHGLIERQTRELDEKSRALELANGRLSRLSMVDGLTEVANRRRFDEALHEEWRRARRAQLADQSAPAPVPYDAMALLLLDIDYFKQYNDHYGHLAGDACLKQVAATIACAIRRSGDLVARYGGEEFAIILPATPLAGGFSVAERIRRMIWDAAIPHAESPLGRVTVSIGVADVQGQDCGGETDLLRMADGALYAAKRAGRNRVAQAVFEVSAPTGA</sequence>
<evidence type="ECO:0000256" key="2">
    <source>
        <dbReference type="ARBA" id="ARBA00012528"/>
    </source>
</evidence>
<dbReference type="InterPro" id="IPR000160">
    <property type="entry name" value="GGDEF_dom"/>
</dbReference>
<dbReference type="EMBL" id="SRIO01000003">
    <property type="protein sequence ID" value="TFZ83597.1"/>
    <property type="molecule type" value="Genomic_DNA"/>
</dbReference>
<dbReference type="AlphaFoldDB" id="A0A4Z0FCD1"/>
<feature type="transmembrane region" description="Helical" evidence="4">
    <location>
        <begin position="149"/>
        <end position="174"/>
    </location>
</feature>
<proteinExistence type="predicted"/>
<dbReference type="RefSeq" id="WP_135281014.1">
    <property type="nucleotide sequence ID" value="NZ_SRIO01000003.1"/>
</dbReference>
<dbReference type="Gene3D" id="3.30.70.270">
    <property type="match status" value="1"/>
</dbReference>
<dbReference type="EC" id="2.7.7.65" evidence="2"/>
<feature type="transmembrane region" description="Helical" evidence="4">
    <location>
        <begin position="47"/>
        <end position="67"/>
    </location>
</feature>
<keyword evidence="4" id="KW-0472">Membrane</keyword>
<dbReference type="InterPro" id="IPR050469">
    <property type="entry name" value="Diguanylate_Cyclase"/>
</dbReference>
<dbReference type="GO" id="GO:1902201">
    <property type="term" value="P:negative regulation of bacterial-type flagellum-dependent cell motility"/>
    <property type="evidence" value="ECO:0007669"/>
    <property type="project" value="TreeGrafter"/>
</dbReference>
<dbReference type="GO" id="GO:0043709">
    <property type="term" value="P:cell adhesion involved in single-species biofilm formation"/>
    <property type="evidence" value="ECO:0007669"/>
    <property type="project" value="TreeGrafter"/>
</dbReference>
<feature type="transmembrane region" description="Helical" evidence="4">
    <location>
        <begin position="115"/>
        <end position="143"/>
    </location>
</feature>
<organism evidence="6 7">
    <name type="scientific">Candidatus Macondimonas diazotrophica</name>
    <dbReference type="NCBI Taxonomy" id="2305248"/>
    <lineage>
        <taxon>Bacteria</taxon>
        <taxon>Pseudomonadati</taxon>
        <taxon>Pseudomonadota</taxon>
        <taxon>Gammaproteobacteria</taxon>
        <taxon>Chromatiales</taxon>
        <taxon>Ectothiorhodospiraceae</taxon>
        <taxon>Candidatus Macondimonas</taxon>
    </lineage>
</organism>
<evidence type="ECO:0000259" key="5">
    <source>
        <dbReference type="PROSITE" id="PS50887"/>
    </source>
</evidence>
<evidence type="ECO:0000313" key="6">
    <source>
        <dbReference type="EMBL" id="TFZ83597.1"/>
    </source>
</evidence>
<dbReference type="Pfam" id="PF00990">
    <property type="entry name" value="GGDEF"/>
    <property type="match status" value="1"/>
</dbReference>
<reference evidence="6 7" key="1">
    <citation type="journal article" date="2019" name="ISME J.">
        <title>Candidatus Macondimonas diazotrophica, a novel gammaproteobacterial genus dominating crude-oil-contaminated coastal sediments.</title>
        <authorList>
            <person name="Karthikeyan S."/>
            <person name="Konstantinidis K."/>
        </authorList>
    </citation>
    <scope>NUCLEOTIDE SEQUENCE [LARGE SCALE GENOMIC DNA]</scope>
    <source>
        <strain evidence="6 7">KTK01</strain>
    </source>
</reference>
<comment type="catalytic activity">
    <reaction evidence="3">
        <text>2 GTP = 3',3'-c-di-GMP + 2 diphosphate</text>
        <dbReference type="Rhea" id="RHEA:24898"/>
        <dbReference type="ChEBI" id="CHEBI:33019"/>
        <dbReference type="ChEBI" id="CHEBI:37565"/>
        <dbReference type="ChEBI" id="CHEBI:58805"/>
        <dbReference type="EC" id="2.7.7.65"/>
    </reaction>
</comment>
<evidence type="ECO:0000256" key="1">
    <source>
        <dbReference type="ARBA" id="ARBA00001946"/>
    </source>
</evidence>
<feature type="transmembrane region" description="Helical" evidence="4">
    <location>
        <begin position="186"/>
        <end position="204"/>
    </location>
</feature>
<protein>
    <recommendedName>
        <fullName evidence="2">diguanylate cyclase</fullName>
        <ecNumber evidence="2">2.7.7.65</ecNumber>
    </recommendedName>
</protein>
<dbReference type="CDD" id="cd01949">
    <property type="entry name" value="GGDEF"/>
    <property type="match status" value="1"/>
</dbReference>
<dbReference type="OrthoDB" id="9773156at2"/>
<evidence type="ECO:0000256" key="3">
    <source>
        <dbReference type="ARBA" id="ARBA00034247"/>
    </source>
</evidence>
<dbReference type="FunFam" id="3.30.70.270:FF:000001">
    <property type="entry name" value="Diguanylate cyclase domain protein"/>
    <property type="match status" value="1"/>
</dbReference>
<evidence type="ECO:0000256" key="4">
    <source>
        <dbReference type="SAM" id="Phobius"/>
    </source>
</evidence>
<dbReference type="InterPro" id="IPR029787">
    <property type="entry name" value="Nucleotide_cyclase"/>
</dbReference>
<keyword evidence="4" id="KW-0812">Transmembrane</keyword>
<dbReference type="SUPFAM" id="SSF55073">
    <property type="entry name" value="Nucleotide cyclase"/>
    <property type="match status" value="1"/>
</dbReference>
<comment type="cofactor">
    <cofactor evidence="1">
        <name>Mg(2+)</name>
        <dbReference type="ChEBI" id="CHEBI:18420"/>
    </cofactor>
</comment>
<dbReference type="PROSITE" id="PS50887">
    <property type="entry name" value="GGDEF"/>
    <property type="match status" value="1"/>
</dbReference>
<feature type="transmembrane region" description="Helical" evidence="4">
    <location>
        <begin position="79"/>
        <end position="95"/>
    </location>
</feature>
<evidence type="ECO:0000313" key="7">
    <source>
        <dbReference type="Proteomes" id="UP000297890"/>
    </source>
</evidence>
<keyword evidence="7" id="KW-1185">Reference proteome</keyword>
<dbReference type="NCBIfam" id="TIGR00254">
    <property type="entry name" value="GGDEF"/>
    <property type="match status" value="1"/>
</dbReference>
<gene>
    <name evidence="6" type="ORF">E4680_03625</name>
</gene>
<dbReference type="PANTHER" id="PTHR45138:SF9">
    <property type="entry name" value="DIGUANYLATE CYCLASE DGCM-RELATED"/>
    <property type="match status" value="1"/>
</dbReference>
<dbReference type="PANTHER" id="PTHR45138">
    <property type="entry name" value="REGULATORY COMPONENTS OF SENSORY TRANSDUCTION SYSTEM"/>
    <property type="match status" value="1"/>
</dbReference>
<dbReference type="GO" id="GO:0052621">
    <property type="term" value="F:diguanylate cyclase activity"/>
    <property type="evidence" value="ECO:0007669"/>
    <property type="project" value="UniProtKB-EC"/>
</dbReference>
<comment type="caution">
    <text evidence="6">The sequence shown here is derived from an EMBL/GenBank/DDBJ whole genome shotgun (WGS) entry which is preliminary data.</text>
</comment>
<name>A0A4Z0FCD1_9GAMM</name>
<feature type="domain" description="GGDEF" evidence="5">
    <location>
        <begin position="297"/>
        <end position="433"/>
    </location>
</feature>
<dbReference type="GO" id="GO:0005886">
    <property type="term" value="C:plasma membrane"/>
    <property type="evidence" value="ECO:0007669"/>
    <property type="project" value="TreeGrafter"/>
</dbReference>
<dbReference type="SMART" id="SM00267">
    <property type="entry name" value="GGDEF"/>
    <property type="match status" value="1"/>
</dbReference>
<dbReference type="Proteomes" id="UP000297890">
    <property type="component" value="Unassembled WGS sequence"/>
</dbReference>
<dbReference type="InterPro" id="IPR043128">
    <property type="entry name" value="Rev_trsase/Diguanyl_cyclase"/>
</dbReference>
<accession>A0A4Z0FCD1</accession>